<evidence type="ECO:0000313" key="2">
    <source>
        <dbReference type="Proteomes" id="UP001622496"/>
    </source>
</evidence>
<name>A0ABZ1K664_9ACTN</name>
<dbReference type="Proteomes" id="UP001622496">
    <property type="component" value="Chromosome"/>
</dbReference>
<evidence type="ECO:0000313" key="1">
    <source>
        <dbReference type="EMBL" id="WTP67146.1"/>
    </source>
</evidence>
<proteinExistence type="predicted"/>
<sequence length="270" mass="29516">MTTALAVPLAARRAADDLAAVREQWGDLLAAIERRPAAQWPPREARGFLDQLSTDDRAEDDEQPAARVGRMPLILREHPAPLNLDALDAALAAERDLFDLADALAEQVQRPIRTGRDAHGRYTQDQADATDPARWHYQAQTSPGSRAYGLHWAAVWVEGRLLGEDPGDLFRAVPPLLLEHATKTAARARRHVERALGRDGRTTTLDDPCPWCAGPLTGRTRAGGEPLVTCSTGRACGAPVLVDDRGRRAWRGAELIGLFVALDAARNREE</sequence>
<organism evidence="1 2">
    <name type="scientific">[Kitasatospora] papulosa</name>
    <dbReference type="NCBI Taxonomy" id="1464011"/>
    <lineage>
        <taxon>Bacteria</taxon>
        <taxon>Bacillati</taxon>
        <taxon>Actinomycetota</taxon>
        <taxon>Actinomycetes</taxon>
        <taxon>Kitasatosporales</taxon>
        <taxon>Streptomycetaceae</taxon>
        <taxon>Streptomyces</taxon>
    </lineage>
</organism>
<evidence type="ECO:0008006" key="3">
    <source>
        <dbReference type="Google" id="ProtNLM"/>
    </source>
</evidence>
<protein>
    <recommendedName>
        <fullName evidence="3">Aromatic ring-opening dioxygenase LigA</fullName>
    </recommendedName>
</protein>
<accession>A0ABZ1K664</accession>
<keyword evidence="2" id="KW-1185">Reference proteome</keyword>
<dbReference type="RefSeq" id="WP_406188393.1">
    <property type="nucleotide sequence ID" value="NZ_CP108135.1"/>
</dbReference>
<reference evidence="1 2" key="1">
    <citation type="submission" date="2022-10" db="EMBL/GenBank/DDBJ databases">
        <title>The complete genomes of actinobacterial strains from the NBC collection.</title>
        <authorList>
            <person name="Joergensen T.S."/>
            <person name="Alvarez Arevalo M."/>
            <person name="Sterndorff E.B."/>
            <person name="Faurdal D."/>
            <person name="Vuksanovic O."/>
            <person name="Mourched A.-S."/>
            <person name="Charusanti P."/>
            <person name="Shaw S."/>
            <person name="Blin K."/>
            <person name="Weber T."/>
        </authorList>
    </citation>
    <scope>NUCLEOTIDE SEQUENCE [LARGE SCALE GENOMIC DNA]</scope>
    <source>
        <strain evidence="1 2">NBC_00185</strain>
    </source>
</reference>
<dbReference type="EMBL" id="CP108135">
    <property type="protein sequence ID" value="WTP67146.1"/>
    <property type="molecule type" value="Genomic_DNA"/>
</dbReference>
<gene>
    <name evidence="1" type="ORF">OG560_17675</name>
</gene>